<evidence type="ECO:0000313" key="2">
    <source>
        <dbReference type="EMBL" id="KZV35209.1"/>
    </source>
</evidence>
<evidence type="ECO:0000256" key="1">
    <source>
        <dbReference type="SAM" id="MobiDB-lite"/>
    </source>
</evidence>
<name>A0A2Z7BL37_9LAMI</name>
<reference evidence="2 3" key="1">
    <citation type="journal article" date="2015" name="Proc. Natl. Acad. Sci. U.S.A.">
        <title>The resurrection genome of Boea hygrometrica: A blueprint for survival of dehydration.</title>
        <authorList>
            <person name="Xiao L."/>
            <person name="Yang G."/>
            <person name="Zhang L."/>
            <person name="Yang X."/>
            <person name="Zhao S."/>
            <person name="Ji Z."/>
            <person name="Zhou Q."/>
            <person name="Hu M."/>
            <person name="Wang Y."/>
            <person name="Chen M."/>
            <person name="Xu Y."/>
            <person name="Jin H."/>
            <person name="Xiao X."/>
            <person name="Hu G."/>
            <person name="Bao F."/>
            <person name="Hu Y."/>
            <person name="Wan P."/>
            <person name="Li L."/>
            <person name="Deng X."/>
            <person name="Kuang T."/>
            <person name="Xiang C."/>
            <person name="Zhu J.K."/>
            <person name="Oliver M.J."/>
            <person name="He Y."/>
        </authorList>
    </citation>
    <scope>NUCLEOTIDE SEQUENCE [LARGE SCALE GENOMIC DNA]</scope>
    <source>
        <strain evidence="3">cv. XS01</strain>
    </source>
</reference>
<dbReference type="AlphaFoldDB" id="A0A2Z7BL37"/>
<gene>
    <name evidence="2" type="ORF">F511_44641</name>
</gene>
<organism evidence="2 3">
    <name type="scientific">Dorcoceras hygrometricum</name>
    <dbReference type="NCBI Taxonomy" id="472368"/>
    <lineage>
        <taxon>Eukaryota</taxon>
        <taxon>Viridiplantae</taxon>
        <taxon>Streptophyta</taxon>
        <taxon>Embryophyta</taxon>
        <taxon>Tracheophyta</taxon>
        <taxon>Spermatophyta</taxon>
        <taxon>Magnoliopsida</taxon>
        <taxon>eudicotyledons</taxon>
        <taxon>Gunneridae</taxon>
        <taxon>Pentapetalae</taxon>
        <taxon>asterids</taxon>
        <taxon>lamiids</taxon>
        <taxon>Lamiales</taxon>
        <taxon>Gesneriaceae</taxon>
        <taxon>Didymocarpoideae</taxon>
        <taxon>Trichosporeae</taxon>
        <taxon>Loxocarpinae</taxon>
        <taxon>Dorcoceras</taxon>
    </lineage>
</organism>
<dbReference type="Proteomes" id="UP000250235">
    <property type="component" value="Unassembled WGS sequence"/>
</dbReference>
<evidence type="ECO:0000313" key="3">
    <source>
        <dbReference type="Proteomes" id="UP000250235"/>
    </source>
</evidence>
<keyword evidence="3" id="KW-1185">Reference proteome</keyword>
<dbReference type="EMBL" id="KV004915">
    <property type="protein sequence ID" value="KZV35209.1"/>
    <property type="molecule type" value="Genomic_DNA"/>
</dbReference>
<accession>A0A2Z7BL37</accession>
<sequence length="244" mass="27140">MKSRFSSIEVPFKISGKKRELLFEYRLLHDIVAKSLCAKAGSFDSVTNEKFEFMVAISVGIIVNWGKILFQRLLGMVQNMKKQSQGYIVPVSMLMEILVKADLGPSIKLHAKKMLTSKQVENYIKTNQGVAPEGETNQHTEDTTSNTEGGASQSSQPVQPRVTESLVVATKTNVPNPKKRKQQGGGRKKQSKTVSKKVTELALETTEHQTVGETRHVDQMNCESEEICQDSCSQQINTCGSYQK</sequence>
<proteinExistence type="predicted"/>
<feature type="compositionally biased region" description="Polar residues" evidence="1">
    <location>
        <begin position="143"/>
        <end position="158"/>
    </location>
</feature>
<feature type="compositionally biased region" description="Basic residues" evidence="1">
    <location>
        <begin position="177"/>
        <end position="195"/>
    </location>
</feature>
<feature type="region of interest" description="Disordered" evidence="1">
    <location>
        <begin position="127"/>
        <end position="196"/>
    </location>
</feature>
<protein>
    <submittedName>
        <fullName evidence="2">Uncharacterized protein</fullName>
    </submittedName>
</protein>